<organism evidence="2 3">
    <name type="scientific">Flavobacterium cellulosilyticum</name>
    <dbReference type="NCBI Taxonomy" id="2541731"/>
    <lineage>
        <taxon>Bacteria</taxon>
        <taxon>Pseudomonadati</taxon>
        <taxon>Bacteroidota</taxon>
        <taxon>Flavobacteriia</taxon>
        <taxon>Flavobacteriales</taxon>
        <taxon>Flavobacteriaceae</taxon>
        <taxon>Flavobacterium</taxon>
    </lineage>
</organism>
<dbReference type="OrthoDB" id="1419485at2"/>
<comment type="caution">
    <text evidence="2">The sequence shown here is derived from an EMBL/GenBank/DDBJ whole genome shotgun (WGS) entry which is preliminary data.</text>
</comment>
<dbReference type="RefSeq" id="WP_132004039.1">
    <property type="nucleotide sequence ID" value="NZ_SMFK01000004.1"/>
</dbReference>
<protein>
    <submittedName>
        <fullName evidence="2">DUF2807 domain-containing protein</fullName>
    </submittedName>
</protein>
<dbReference type="Pfam" id="PF10988">
    <property type="entry name" value="DUF2807"/>
    <property type="match status" value="1"/>
</dbReference>
<reference evidence="2 3" key="1">
    <citation type="submission" date="2019-03" db="EMBL/GenBank/DDBJ databases">
        <title>Flavobacterium AR-3-4 sp. nov. isolated from arctic soil.</title>
        <authorList>
            <person name="Chaudhary D.K."/>
        </authorList>
    </citation>
    <scope>NUCLEOTIDE SEQUENCE [LARGE SCALE GENOMIC DNA]</scope>
    <source>
        <strain evidence="2 3">AR-3-4</strain>
    </source>
</reference>
<evidence type="ECO:0000259" key="1">
    <source>
        <dbReference type="Pfam" id="PF10988"/>
    </source>
</evidence>
<gene>
    <name evidence="2" type="ORF">E0F76_08150</name>
</gene>
<sequence>MKKQNFLILLLLVNTLVLAQKKEKIKGSNIVTIEQREIGNFDSIEVSDNIEVYLHRGEKSELKIEADDILHSIISIDLLGNTLRLTTSKTAYRYKKLSVRVTYTKDLKMITAKDDSKINAIQEIQLNDITINALDNSEFNLNVNTTNFILKSDDKSKAELNLKSENATFQISKKATLKALVSSLNLKCDLYEKSIATLEGDITNANIRLDNNSELTAKNLVIKNIDLLTESYSKGSVNSNTNITIDASGNSEILLYGDPKIEIKRFVDSASINKQPSK</sequence>
<evidence type="ECO:0000313" key="2">
    <source>
        <dbReference type="EMBL" id="TDD97281.1"/>
    </source>
</evidence>
<evidence type="ECO:0000313" key="3">
    <source>
        <dbReference type="Proteomes" id="UP000295479"/>
    </source>
</evidence>
<keyword evidence="3" id="KW-1185">Reference proteome</keyword>
<accession>A0A4R5CBF1</accession>
<proteinExistence type="predicted"/>
<dbReference type="Proteomes" id="UP000295479">
    <property type="component" value="Unassembled WGS sequence"/>
</dbReference>
<dbReference type="AlphaFoldDB" id="A0A4R5CBF1"/>
<dbReference type="Gene3D" id="2.160.20.120">
    <property type="match status" value="1"/>
</dbReference>
<dbReference type="EMBL" id="SMFK01000004">
    <property type="protein sequence ID" value="TDD97281.1"/>
    <property type="molecule type" value="Genomic_DNA"/>
</dbReference>
<feature type="domain" description="Putative auto-transporter adhesin head GIN" evidence="1">
    <location>
        <begin position="40"/>
        <end position="179"/>
    </location>
</feature>
<name>A0A4R5CBF1_9FLAO</name>
<dbReference type="InterPro" id="IPR021255">
    <property type="entry name" value="DUF2807"/>
</dbReference>